<dbReference type="Proteomes" id="UP001596258">
    <property type="component" value="Unassembled WGS sequence"/>
</dbReference>
<dbReference type="PANTHER" id="PTHR34580:SF1">
    <property type="entry name" value="PROTEIN PAFC"/>
    <property type="match status" value="1"/>
</dbReference>
<protein>
    <submittedName>
        <fullName evidence="1">Helix-turn-helix transcriptional regulator</fullName>
    </submittedName>
</protein>
<dbReference type="EMBL" id="JBHSSO010000004">
    <property type="protein sequence ID" value="MFC6288779.1"/>
    <property type="molecule type" value="Genomic_DNA"/>
</dbReference>
<proteinExistence type="predicted"/>
<keyword evidence="2" id="KW-1185">Reference proteome</keyword>
<sequence length="322" mass="36336">MKSQERVINILLKLISGEKIAIDEATKDHYQVTERTLQRDIKVIRDAVDRDEADFQIQRDTTSGSYHLAKGSTLATEEVLALLKMVIGTRSLTTTELLRVKDHLVALVTVEDQPVVEQLIDQTLKDYTPLFSNGDREILPRLRSFSKWIAHQTPIAFSYRSSVPNQQGETIAQSGAGVPLSVYFADFYFYVVMYLPERDKSLNYRLDHFEEAHVAQDSNMTVPSTERLAAGSLTHLLAGASDTPYEFRYWGYPQTALDQLPNARITSWEDDGSVIIKGDHLASRGTLLWVMSQGAQIQVKAPQKLAQTVKRELAKALQYYQG</sequence>
<organism evidence="1 2">
    <name type="scientific">Levilactobacillus angrenensis</name>
    <dbReference type="NCBI Taxonomy" id="2486020"/>
    <lineage>
        <taxon>Bacteria</taxon>
        <taxon>Bacillati</taxon>
        <taxon>Bacillota</taxon>
        <taxon>Bacilli</taxon>
        <taxon>Lactobacillales</taxon>
        <taxon>Lactobacillaceae</taxon>
        <taxon>Levilactobacillus</taxon>
    </lineage>
</organism>
<evidence type="ECO:0000313" key="2">
    <source>
        <dbReference type="Proteomes" id="UP001596258"/>
    </source>
</evidence>
<evidence type="ECO:0000313" key="1">
    <source>
        <dbReference type="EMBL" id="MFC6288779.1"/>
    </source>
</evidence>
<dbReference type="InterPro" id="IPR051534">
    <property type="entry name" value="CBASS_pafABC_assoc_protein"/>
</dbReference>
<accession>A0ABW1U5C0</accession>
<dbReference type="RefSeq" id="WP_125575484.1">
    <property type="nucleotide sequence ID" value="NZ_JBHSSO010000004.1"/>
</dbReference>
<gene>
    <name evidence="1" type="ORF">ACFP1M_00955</name>
</gene>
<dbReference type="PANTHER" id="PTHR34580">
    <property type="match status" value="1"/>
</dbReference>
<reference evidence="2" key="1">
    <citation type="journal article" date="2019" name="Int. J. Syst. Evol. Microbiol.">
        <title>The Global Catalogue of Microorganisms (GCM) 10K type strain sequencing project: providing services to taxonomists for standard genome sequencing and annotation.</title>
        <authorList>
            <consortium name="The Broad Institute Genomics Platform"/>
            <consortium name="The Broad Institute Genome Sequencing Center for Infectious Disease"/>
            <person name="Wu L."/>
            <person name="Ma J."/>
        </authorList>
    </citation>
    <scope>NUCLEOTIDE SEQUENCE [LARGE SCALE GENOMIC DNA]</scope>
    <source>
        <strain evidence="2">CCM 8893</strain>
    </source>
</reference>
<name>A0ABW1U5C0_9LACO</name>
<comment type="caution">
    <text evidence="1">The sequence shown here is derived from an EMBL/GenBank/DDBJ whole genome shotgun (WGS) entry which is preliminary data.</text>
</comment>